<evidence type="ECO:0000313" key="2">
    <source>
        <dbReference type="Proteomes" id="UP001304125"/>
    </source>
</evidence>
<keyword evidence="2" id="KW-1185">Reference proteome</keyword>
<dbReference type="RefSeq" id="WP_313498528.1">
    <property type="nucleotide sequence ID" value="NZ_CP134879.1"/>
</dbReference>
<gene>
    <name evidence="1" type="ORF">RN606_00080</name>
</gene>
<dbReference type="EMBL" id="CP134879">
    <property type="protein sequence ID" value="WNM24583.1"/>
    <property type="molecule type" value="Genomic_DNA"/>
</dbReference>
<sequence length="114" mass="13116">MTRVLPGVYCDSRHAARATVRTIGSVEGIRCTTAERALLDGWRVPAAPEPENLLWEALWARACTWRQLRRELDLAAAGYVVVRFGWRDVTGRPEWCRQRLWEVMRSRAPHRGST</sequence>
<protein>
    <submittedName>
        <fullName evidence="1">Uncharacterized protein</fullName>
    </submittedName>
</protein>
<organism evidence="1 2">
    <name type="scientific">Demequina capsici</name>
    <dbReference type="NCBI Taxonomy" id="3075620"/>
    <lineage>
        <taxon>Bacteria</taxon>
        <taxon>Bacillati</taxon>
        <taxon>Actinomycetota</taxon>
        <taxon>Actinomycetes</taxon>
        <taxon>Micrococcales</taxon>
        <taxon>Demequinaceae</taxon>
        <taxon>Demequina</taxon>
    </lineage>
</organism>
<accession>A0AA96J816</accession>
<name>A0AA96J816_9MICO</name>
<evidence type="ECO:0000313" key="1">
    <source>
        <dbReference type="EMBL" id="WNM24583.1"/>
    </source>
</evidence>
<proteinExistence type="predicted"/>
<dbReference type="Proteomes" id="UP001304125">
    <property type="component" value="Chromosome"/>
</dbReference>
<dbReference type="AlphaFoldDB" id="A0AA96J816"/>
<reference evidence="1 2" key="1">
    <citation type="submission" date="2023-09" db="EMBL/GenBank/DDBJ databases">
        <title>Demequina sp. a novel bacteria isolated from Capsicum annuum.</title>
        <authorList>
            <person name="Humaira Z."/>
            <person name="Lee J."/>
            <person name="Cho D."/>
        </authorList>
    </citation>
    <scope>NUCLEOTIDE SEQUENCE [LARGE SCALE GENOMIC DNA]</scope>
    <source>
        <strain evidence="1 2">OYTSA14</strain>
    </source>
</reference>